<organism evidence="2 3">
    <name type="scientific">Lactiplantibacillus mudanjiangensis</name>
    <dbReference type="NCBI Taxonomy" id="1296538"/>
    <lineage>
        <taxon>Bacteria</taxon>
        <taxon>Bacillati</taxon>
        <taxon>Bacillota</taxon>
        <taxon>Bacilli</taxon>
        <taxon>Lactobacillales</taxon>
        <taxon>Lactobacillaceae</taxon>
        <taxon>Lactiplantibacillus</taxon>
    </lineage>
</organism>
<sequence>MSLDRPGTQFAWVDLKTTLGIAGGLLGANLIETGILYYFWHNQLAVILAVIPLVIMLFTTLKQWLQRPLTGKPVGLGGFDLDDFSLFDAVFVLITLVWFNIDLTPIGCF</sequence>
<keyword evidence="1" id="KW-0812">Transmembrane</keyword>
<protein>
    <submittedName>
        <fullName evidence="2">Uncharacterized protein</fullName>
    </submittedName>
</protein>
<dbReference type="EMBL" id="UYIG01000024">
    <property type="protein sequence ID" value="VDG27558.1"/>
    <property type="molecule type" value="Genomic_DNA"/>
</dbReference>
<dbReference type="RefSeq" id="WP_130851431.1">
    <property type="nucleotide sequence ID" value="NZ_UYIG01000024.1"/>
</dbReference>
<gene>
    <name evidence="2" type="ORF">MUDAN_MDHGFNIF_02415</name>
</gene>
<evidence type="ECO:0000313" key="3">
    <source>
        <dbReference type="Proteomes" id="UP000289996"/>
    </source>
</evidence>
<name>A0A660DW97_9LACO</name>
<keyword evidence="1" id="KW-1133">Transmembrane helix</keyword>
<proteinExistence type="predicted"/>
<dbReference type="Proteomes" id="UP000289996">
    <property type="component" value="Unassembled WGS sequence"/>
</dbReference>
<feature type="transmembrane region" description="Helical" evidence="1">
    <location>
        <begin position="84"/>
        <end position="101"/>
    </location>
</feature>
<reference evidence="2 3" key="1">
    <citation type="submission" date="2018-11" db="EMBL/GenBank/DDBJ databases">
        <authorList>
            <person name="Wuyts S."/>
        </authorList>
    </citation>
    <scope>NUCLEOTIDE SEQUENCE [LARGE SCALE GENOMIC DNA]</scope>
    <source>
        <strain evidence="2">Lactobacillus mudanjiangensis AMBF249</strain>
    </source>
</reference>
<accession>A0A660DW97</accession>
<evidence type="ECO:0000313" key="2">
    <source>
        <dbReference type="EMBL" id="VDG27558.1"/>
    </source>
</evidence>
<evidence type="ECO:0000256" key="1">
    <source>
        <dbReference type="SAM" id="Phobius"/>
    </source>
</evidence>
<dbReference type="AlphaFoldDB" id="A0A660DW97"/>
<feature type="transmembrane region" description="Helical" evidence="1">
    <location>
        <begin position="46"/>
        <end position="64"/>
    </location>
</feature>
<feature type="transmembrane region" description="Helical" evidence="1">
    <location>
        <begin position="20"/>
        <end position="39"/>
    </location>
</feature>
<keyword evidence="3" id="KW-1185">Reference proteome</keyword>
<keyword evidence="1" id="KW-0472">Membrane</keyword>